<accession>A0A101RQB6</accession>
<proteinExistence type="predicted"/>
<organism evidence="3 4">
    <name type="scientific">Streptomyces canus</name>
    <dbReference type="NCBI Taxonomy" id="58343"/>
    <lineage>
        <taxon>Bacteria</taxon>
        <taxon>Bacillati</taxon>
        <taxon>Actinomycetota</taxon>
        <taxon>Actinomycetes</taxon>
        <taxon>Kitasatosporales</taxon>
        <taxon>Streptomycetaceae</taxon>
        <taxon>Streptomyces</taxon>
        <taxon>Streptomyces aurantiacus group</taxon>
    </lineage>
</organism>
<feature type="transmembrane region" description="Helical" evidence="2">
    <location>
        <begin position="77"/>
        <end position="94"/>
    </location>
</feature>
<feature type="transmembrane region" description="Helical" evidence="2">
    <location>
        <begin position="100"/>
        <end position="122"/>
    </location>
</feature>
<dbReference type="AlphaFoldDB" id="A0A101RQB6"/>
<keyword evidence="2" id="KW-1133">Transmembrane helix</keyword>
<dbReference type="Proteomes" id="UP000053669">
    <property type="component" value="Unassembled WGS sequence"/>
</dbReference>
<keyword evidence="2" id="KW-0812">Transmembrane</keyword>
<evidence type="ECO:0000256" key="2">
    <source>
        <dbReference type="SAM" id="Phobius"/>
    </source>
</evidence>
<evidence type="ECO:0000313" key="4">
    <source>
        <dbReference type="Proteomes" id="UP000053669"/>
    </source>
</evidence>
<evidence type="ECO:0000313" key="3">
    <source>
        <dbReference type="EMBL" id="KUN59763.1"/>
    </source>
</evidence>
<evidence type="ECO:0000256" key="1">
    <source>
        <dbReference type="SAM" id="MobiDB-lite"/>
    </source>
</evidence>
<sequence>MQVWRQIWLFLCAVGLAFVALAYPRSHDDVVDATQFSIAFFATLLTGEAVIFALTFSAASSWPSLRAIDGHIAFREWVLIGWFAALFTGCGLLGDNATSATYGALLFLLANIYGVFSFVRLFGLASIGGRNQLLRHTLADALARQGGNRGGRGNMGGSRPGSQSPGLEHDPIVNSYLGTVSQAATGNDPTAIRHLVDQLVEAEVPVEAVDDAVTVHLDVLHRLVRATLAGGADPIQVVSCAHALIDSVIGHCRRLSDPAPPLGALSRYLAWLANTALLMSVRGVASSRAARELAALTTDARLKILRCVDPDPKSAAHQDELGSILTSPLQVLLWTGDFTEFHGAHQASALYGTYEILTGTKFMGNYWDGASILSQLRQSLYGGQGRVSTPEADAARRVLGAVEDYDHFWALVSVTALATLRDARLPHPPELIRPEFTPDHQLLGAYLRTFATHRYFTTAAEAREALLSLVCRADPPGSASAEIRHARGGRTYRLPVPLVEPQRRPAAMILAVACRLAPLAPAERDSELRDFLAVLPAPALQATARLATRVLPGAAGENDPVEAVVTGLAVLQLVGAHTREGS</sequence>
<dbReference type="STRING" id="58343.AQJ46_38685"/>
<feature type="compositionally biased region" description="Gly residues" evidence="1">
    <location>
        <begin position="147"/>
        <end position="159"/>
    </location>
</feature>
<protein>
    <submittedName>
        <fullName evidence="3">Uncharacterized protein</fullName>
    </submittedName>
</protein>
<name>A0A101RQB6_9ACTN</name>
<feature type="region of interest" description="Disordered" evidence="1">
    <location>
        <begin position="146"/>
        <end position="167"/>
    </location>
</feature>
<reference evidence="3 4" key="1">
    <citation type="submission" date="2015-10" db="EMBL/GenBank/DDBJ databases">
        <title>Draft genome sequence of Streptomyces canus DSM 40017, type strain for the species Streptomyces canus.</title>
        <authorList>
            <person name="Ruckert C."/>
            <person name="Winkler A."/>
            <person name="Kalinowski J."/>
            <person name="Kampfer P."/>
            <person name="Glaeser S."/>
        </authorList>
    </citation>
    <scope>NUCLEOTIDE SEQUENCE [LARGE SCALE GENOMIC DNA]</scope>
    <source>
        <strain evidence="3 4">DSM 40017</strain>
    </source>
</reference>
<gene>
    <name evidence="3" type="ORF">AQJ46_38685</name>
</gene>
<dbReference type="EMBL" id="LMWU01000047">
    <property type="protein sequence ID" value="KUN59763.1"/>
    <property type="molecule type" value="Genomic_DNA"/>
</dbReference>
<comment type="caution">
    <text evidence="3">The sequence shown here is derived from an EMBL/GenBank/DDBJ whole genome shotgun (WGS) entry which is preliminary data.</text>
</comment>
<feature type="transmembrane region" description="Helical" evidence="2">
    <location>
        <begin position="38"/>
        <end position="56"/>
    </location>
</feature>
<keyword evidence="2" id="KW-0472">Membrane</keyword>
<dbReference type="RefSeq" id="WP_059210035.1">
    <property type="nucleotide sequence ID" value="NZ_KQ948671.1"/>
</dbReference>